<accession>A0A377GC73</accession>
<dbReference type="AlphaFoldDB" id="A0A377GC73"/>
<reference evidence="1 2" key="1">
    <citation type="submission" date="2018-06" db="EMBL/GenBank/DDBJ databases">
        <authorList>
            <consortium name="Pathogen Informatics"/>
            <person name="Doyle S."/>
        </authorList>
    </citation>
    <scope>NUCLEOTIDE SEQUENCE [LARGE SCALE GENOMIC DNA]</scope>
    <source>
        <strain evidence="1 2">NCTC11370</strain>
    </source>
</reference>
<dbReference type="RefSeq" id="WP_010654524.1">
    <property type="nucleotide sequence ID" value="NZ_JAPHOO010000001.1"/>
</dbReference>
<name>A0A377GC73_9GAMM</name>
<evidence type="ECO:0000313" key="1">
    <source>
        <dbReference type="EMBL" id="STO22417.1"/>
    </source>
</evidence>
<dbReference type="GeneID" id="93293267"/>
<gene>
    <name evidence="1" type="ORF">NCTC11370_02504</name>
</gene>
<dbReference type="OrthoDB" id="5638188at2"/>
<evidence type="ECO:0000313" key="2">
    <source>
        <dbReference type="Proteomes" id="UP000254554"/>
    </source>
</evidence>
<keyword evidence="2" id="KW-1185">Reference proteome</keyword>
<proteinExistence type="predicted"/>
<dbReference type="STRING" id="1094715.GCA_000236165_02348"/>
<sequence>MLGFFNPENRVRRGMQVLNGLALMMAAYNLISNPETVWENGFDIAMCALNVVTFSSNDNALTSIGNAALNFTGMGTVYAGVTSGCSSNSVAVNMGKAALHLSNAITSICYKYEENQETSPQTPAKTM</sequence>
<organism evidence="1 2">
    <name type="scientific">Fluoribacter dumoffii</name>
    <dbReference type="NCBI Taxonomy" id="463"/>
    <lineage>
        <taxon>Bacteria</taxon>
        <taxon>Pseudomonadati</taxon>
        <taxon>Pseudomonadota</taxon>
        <taxon>Gammaproteobacteria</taxon>
        <taxon>Legionellales</taxon>
        <taxon>Legionellaceae</taxon>
        <taxon>Fluoribacter</taxon>
    </lineage>
</organism>
<dbReference type="EMBL" id="UGGT01000001">
    <property type="protein sequence ID" value="STO22417.1"/>
    <property type="molecule type" value="Genomic_DNA"/>
</dbReference>
<protein>
    <submittedName>
        <fullName evidence="1">Uncharacterized protein</fullName>
    </submittedName>
</protein>
<dbReference type="Proteomes" id="UP000254554">
    <property type="component" value="Unassembled WGS sequence"/>
</dbReference>